<dbReference type="InterPro" id="IPR012495">
    <property type="entry name" value="TadE-like_dom"/>
</dbReference>
<evidence type="ECO:0000259" key="2">
    <source>
        <dbReference type="Pfam" id="PF07811"/>
    </source>
</evidence>
<reference evidence="3" key="1">
    <citation type="submission" date="2021-06" db="EMBL/GenBank/DDBJ databases">
        <title>Genome sequence of Cutibacterium modestum strain KB17-24694.</title>
        <authorList>
            <person name="Dekio I."/>
            <person name="Asahina A."/>
            <person name="Nishida M."/>
        </authorList>
    </citation>
    <scope>NUCLEOTIDE SEQUENCE</scope>
    <source>
        <strain evidence="3">KB17-24694</strain>
    </source>
</reference>
<evidence type="ECO:0000256" key="1">
    <source>
        <dbReference type="SAM" id="Phobius"/>
    </source>
</evidence>
<proteinExistence type="predicted"/>
<accession>A0AAD1KLU1</accession>
<dbReference type="EMBL" id="AP024747">
    <property type="protein sequence ID" value="BCY24048.1"/>
    <property type="molecule type" value="Genomic_DNA"/>
</dbReference>
<keyword evidence="1" id="KW-0812">Transmembrane</keyword>
<feature type="transmembrane region" description="Helical" evidence="1">
    <location>
        <begin position="39"/>
        <end position="61"/>
    </location>
</feature>
<organism evidence="3 4">
    <name type="scientific">Cutibacterium modestum</name>
    <dbReference type="NCBI Taxonomy" id="2559073"/>
    <lineage>
        <taxon>Bacteria</taxon>
        <taxon>Bacillati</taxon>
        <taxon>Actinomycetota</taxon>
        <taxon>Actinomycetes</taxon>
        <taxon>Propionibacteriales</taxon>
        <taxon>Propionibacteriaceae</taxon>
        <taxon>Cutibacterium</taxon>
    </lineage>
</organism>
<dbReference type="Pfam" id="PF07811">
    <property type="entry name" value="TadE"/>
    <property type="match status" value="1"/>
</dbReference>
<dbReference type="GeneID" id="92881667"/>
<dbReference type="Proteomes" id="UP000825072">
    <property type="component" value="Chromosome 1"/>
</dbReference>
<evidence type="ECO:0000313" key="4">
    <source>
        <dbReference type="Proteomes" id="UP000825072"/>
    </source>
</evidence>
<dbReference type="RefSeq" id="WP_036958397.1">
    <property type="nucleotide sequence ID" value="NZ_AP024747.1"/>
</dbReference>
<gene>
    <name evidence="3" type="ORF">KB1_00380</name>
</gene>
<sequence length="169" mass="17510">MIRPFHGGALPPQNRIGPVGYPSCSLCQNRRHRRYRGSVAVEAVLILPALLMFAAVATGGWRMSEVRADAQSAAQVAARAGSVTSSVGEGIAVGQRVGMAELAGTRCSDPVIALDTSGLALPAGSAGTTSARVSCTVRLSDLLVPGMPGALHVESTARSTLDSHRERYS</sequence>
<keyword evidence="1" id="KW-0472">Membrane</keyword>
<protein>
    <submittedName>
        <fullName evidence="3">Membrane protein</fullName>
    </submittedName>
</protein>
<name>A0AAD1KLU1_9ACTN</name>
<dbReference type="AlphaFoldDB" id="A0AAD1KLU1"/>
<keyword evidence="1" id="KW-1133">Transmembrane helix</keyword>
<evidence type="ECO:0000313" key="3">
    <source>
        <dbReference type="EMBL" id="BCY24048.1"/>
    </source>
</evidence>
<feature type="domain" description="TadE-like" evidence="2">
    <location>
        <begin position="37"/>
        <end position="79"/>
    </location>
</feature>